<gene>
    <name evidence="2" type="ORF">KPSA3_01456</name>
</gene>
<sequence>MKNCACPDTRTPDAQRMGGMHKPSALIQTI</sequence>
<protein>
    <submittedName>
        <fullName evidence="2">Uncharacterized protein</fullName>
    </submittedName>
</protein>
<reference evidence="2 3" key="1">
    <citation type="submission" date="2018-04" db="EMBL/GenBank/DDBJ databases">
        <title>Draft genome sequence of Pseudomonas syringae pv. actinidiae biovar 3 strains isolated from kiwifruit in Kagawa prefecture.</title>
        <authorList>
            <person name="Tabuchi M."/>
            <person name="Saito M."/>
            <person name="Fujiwara S."/>
            <person name="Sasa N."/>
            <person name="Akimitsu K."/>
            <person name="Gomi K."/>
            <person name="Konishi-Sugita S."/>
            <person name="Hamano K."/>
            <person name="Kataoka I."/>
        </authorList>
    </citation>
    <scope>NUCLEOTIDE SEQUENCE [LARGE SCALE GENOMIC DNA]</scope>
    <source>
        <strain evidence="2 3">MAFF212211</strain>
    </source>
</reference>
<evidence type="ECO:0000313" key="2">
    <source>
        <dbReference type="EMBL" id="GBH15528.1"/>
    </source>
</evidence>
<evidence type="ECO:0000256" key="1">
    <source>
        <dbReference type="SAM" id="MobiDB-lite"/>
    </source>
</evidence>
<proteinExistence type="predicted"/>
<dbReference type="EMBL" id="BGKA01000057">
    <property type="protein sequence ID" value="GBH15528.1"/>
    <property type="molecule type" value="Genomic_DNA"/>
</dbReference>
<evidence type="ECO:0000313" key="3">
    <source>
        <dbReference type="Proteomes" id="UP000248291"/>
    </source>
</evidence>
<name>A0AAN4TJA8_PSESF</name>
<feature type="region of interest" description="Disordered" evidence="1">
    <location>
        <begin position="1"/>
        <end position="30"/>
    </location>
</feature>
<comment type="caution">
    <text evidence="2">The sequence shown here is derived from an EMBL/GenBank/DDBJ whole genome shotgun (WGS) entry which is preliminary data.</text>
</comment>
<dbReference type="Proteomes" id="UP000248291">
    <property type="component" value="Unassembled WGS sequence"/>
</dbReference>
<organism evidence="2 3">
    <name type="scientific">Pseudomonas syringae pv. actinidiae</name>
    <dbReference type="NCBI Taxonomy" id="103796"/>
    <lineage>
        <taxon>Bacteria</taxon>
        <taxon>Pseudomonadati</taxon>
        <taxon>Pseudomonadota</taxon>
        <taxon>Gammaproteobacteria</taxon>
        <taxon>Pseudomonadales</taxon>
        <taxon>Pseudomonadaceae</taxon>
        <taxon>Pseudomonas</taxon>
        <taxon>Pseudomonas syringae</taxon>
    </lineage>
</organism>
<accession>A0AAN4TJA8</accession>
<dbReference type="AlphaFoldDB" id="A0AAN4TJA8"/>